<keyword evidence="3" id="KW-0804">Transcription</keyword>
<dbReference type="SMART" id="SM00345">
    <property type="entry name" value="HTH_GNTR"/>
    <property type="match status" value="1"/>
</dbReference>
<dbReference type="EMBL" id="JADIKF010000040">
    <property type="protein sequence ID" value="MBM7131256.1"/>
    <property type="molecule type" value="Genomic_DNA"/>
</dbReference>
<keyword evidence="2 4" id="KW-0238">DNA-binding</keyword>
<dbReference type="Pfam" id="PF02909">
    <property type="entry name" value="TetR_C_1"/>
    <property type="match status" value="1"/>
</dbReference>
<evidence type="ECO:0000256" key="1">
    <source>
        <dbReference type="ARBA" id="ARBA00023015"/>
    </source>
</evidence>
<name>A0ABS2KJC0_9GAMM</name>
<dbReference type="SUPFAM" id="SSF46785">
    <property type="entry name" value="Winged helix' DNA-binding domain"/>
    <property type="match status" value="1"/>
</dbReference>
<dbReference type="RefSeq" id="WP_204632847.1">
    <property type="nucleotide sequence ID" value="NZ_BSOC01000005.1"/>
</dbReference>
<evidence type="ECO:0000259" key="6">
    <source>
        <dbReference type="PROSITE" id="PS50977"/>
    </source>
</evidence>
<evidence type="ECO:0000256" key="3">
    <source>
        <dbReference type="ARBA" id="ARBA00023163"/>
    </source>
</evidence>
<dbReference type="SUPFAM" id="SSF48498">
    <property type="entry name" value="Tetracyclin repressor-like, C-terminal domain"/>
    <property type="match status" value="1"/>
</dbReference>
<evidence type="ECO:0000313" key="7">
    <source>
        <dbReference type="EMBL" id="MBM7131256.1"/>
    </source>
</evidence>
<feature type="domain" description="HTH tetR-type" evidence="6">
    <location>
        <begin position="89"/>
        <end position="149"/>
    </location>
</feature>
<protein>
    <submittedName>
        <fullName evidence="7">TetR/AcrR family transcriptional regulator C-terminal domain-containing protein</fullName>
    </submittedName>
</protein>
<dbReference type="PROSITE" id="PS50949">
    <property type="entry name" value="HTH_GNTR"/>
    <property type="match status" value="1"/>
</dbReference>
<keyword evidence="1" id="KW-0805">Transcription regulation</keyword>
<dbReference type="InterPro" id="IPR001647">
    <property type="entry name" value="HTH_TetR"/>
</dbReference>
<dbReference type="InterPro" id="IPR009057">
    <property type="entry name" value="Homeodomain-like_sf"/>
</dbReference>
<gene>
    <name evidence="7" type="ORF">ISS99_17145</name>
</gene>
<dbReference type="PROSITE" id="PS50977">
    <property type="entry name" value="HTH_TETR_2"/>
    <property type="match status" value="1"/>
</dbReference>
<dbReference type="PANTHER" id="PTHR44846:SF17">
    <property type="entry name" value="GNTR-FAMILY TRANSCRIPTIONAL REGULATOR"/>
    <property type="match status" value="1"/>
</dbReference>
<dbReference type="InterPro" id="IPR000524">
    <property type="entry name" value="Tscrpt_reg_HTH_GntR"/>
</dbReference>
<accession>A0ABS2KJC0</accession>
<dbReference type="InterPro" id="IPR050679">
    <property type="entry name" value="Bact_HTH_transcr_reg"/>
</dbReference>
<dbReference type="InterPro" id="IPR036271">
    <property type="entry name" value="Tet_transcr_reg_TetR-rel_C_sf"/>
</dbReference>
<dbReference type="Gene3D" id="1.10.10.60">
    <property type="entry name" value="Homeodomain-like"/>
    <property type="match status" value="1"/>
</dbReference>
<dbReference type="InterPro" id="IPR004111">
    <property type="entry name" value="Repressor_TetR_C"/>
</dbReference>
<proteinExistence type="predicted"/>
<feature type="DNA-binding region" description="H-T-H motif" evidence="4">
    <location>
        <begin position="112"/>
        <end position="131"/>
    </location>
</feature>
<dbReference type="InterPro" id="IPR036388">
    <property type="entry name" value="WH-like_DNA-bd_sf"/>
</dbReference>
<evidence type="ECO:0000256" key="4">
    <source>
        <dbReference type="PROSITE-ProRule" id="PRU00335"/>
    </source>
</evidence>
<dbReference type="SUPFAM" id="SSF46689">
    <property type="entry name" value="Homeodomain-like"/>
    <property type="match status" value="1"/>
</dbReference>
<evidence type="ECO:0000259" key="5">
    <source>
        <dbReference type="PROSITE" id="PS50949"/>
    </source>
</evidence>
<dbReference type="InterPro" id="IPR036390">
    <property type="entry name" value="WH_DNA-bd_sf"/>
</dbReference>
<dbReference type="Gene3D" id="1.10.10.10">
    <property type="entry name" value="Winged helix-like DNA-binding domain superfamily/Winged helix DNA-binding domain"/>
    <property type="match status" value="1"/>
</dbReference>
<feature type="domain" description="HTH gntR-type" evidence="5">
    <location>
        <begin position="3"/>
        <end position="71"/>
    </location>
</feature>
<keyword evidence="8" id="KW-1185">Reference proteome</keyword>
<dbReference type="Proteomes" id="UP001430193">
    <property type="component" value="Unassembled WGS sequence"/>
</dbReference>
<evidence type="ECO:0000256" key="2">
    <source>
        <dbReference type="ARBA" id="ARBA00023125"/>
    </source>
</evidence>
<organism evidence="7 8">
    <name type="scientific">Dyella mobilis</name>
    <dbReference type="NCBI Taxonomy" id="1849582"/>
    <lineage>
        <taxon>Bacteria</taxon>
        <taxon>Pseudomonadati</taxon>
        <taxon>Pseudomonadota</taxon>
        <taxon>Gammaproteobacteria</taxon>
        <taxon>Lysobacterales</taxon>
        <taxon>Rhodanobacteraceae</taxon>
        <taxon>Dyella</taxon>
    </lineage>
</organism>
<sequence>MTESPYLKIAAALRRQIVGGDLRGGDRLPSTRQLARQWKVALATATKALAVLRHEGLIEARARSATTVAVIAKPPSRRQVHEAPASQQHLSQRKIVGAAIEIADKEGLAALSMRSVAARLGVATMSTYRFVKSKESLVLMMADAAYGELPPSQKSDGDWRTQIDAEARTLWTLYRKHPWLTHINSLTRPLLLPNLMAHAEAVLAALDRCGLTQAISLHLHVLLYSYVHGVAIHIEREAHAEATTGLSEEAWMETQSVPLSRLMASGAYPTFTALITSFGDGYDLRLDDFFEFGLTTLLDGFAVTIERSKQR</sequence>
<dbReference type="PANTHER" id="PTHR44846">
    <property type="entry name" value="MANNOSYL-D-GLYCERATE TRANSPORT/METABOLISM SYSTEM REPRESSOR MNGR-RELATED"/>
    <property type="match status" value="1"/>
</dbReference>
<dbReference type="Pfam" id="PF00392">
    <property type="entry name" value="GntR"/>
    <property type="match status" value="1"/>
</dbReference>
<evidence type="ECO:0000313" key="8">
    <source>
        <dbReference type="Proteomes" id="UP001430193"/>
    </source>
</evidence>
<reference evidence="7" key="1">
    <citation type="submission" date="2020-10" db="EMBL/GenBank/DDBJ databases">
        <title>Phylogeny of dyella-like bacteria.</title>
        <authorList>
            <person name="Fu J."/>
        </authorList>
    </citation>
    <scope>NUCLEOTIDE SEQUENCE</scope>
    <source>
        <strain evidence="7">DHON07</strain>
    </source>
</reference>
<dbReference type="Gene3D" id="1.10.357.10">
    <property type="entry name" value="Tetracycline Repressor, domain 2"/>
    <property type="match status" value="1"/>
</dbReference>
<dbReference type="Pfam" id="PF00440">
    <property type="entry name" value="TetR_N"/>
    <property type="match status" value="1"/>
</dbReference>
<comment type="caution">
    <text evidence="7">The sequence shown here is derived from an EMBL/GenBank/DDBJ whole genome shotgun (WGS) entry which is preliminary data.</text>
</comment>